<dbReference type="Proteomes" id="UP001590951">
    <property type="component" value="Unassembled WGS sequence"/>
</dbReference>
<evidence type="ECO:0000313" key="2">
    <source>
        <dbReference type="Proteomes" id="UP001590951"/>
    </source>
</evidence>
<reference evidence="1 2" key="1">
    <citation type="submission" date="2024-09" db="EMBL/GenBank/DDBJ databases">
        <title>Rethinking Asexuality: The Enigmatic Case of Functional Sexual Genes in Lepraria (Stereocaulaceae).</title>
        <authorList>
            <person name="Doellman M."/>
            <person name="Sun Y."/>
            <person name="Barcenas-Pena A."/>
            <person name="Lumbsch H.T."/>
            <person name="Grewe F."/>
        </authorList>
    </citation>
    <scope>NUCLEOTIDE SEQUENCE [LARGE SCALE GENOMIC DNA]</scope>
    <source>
        <strain evidence="1 2">Grewe 0041</strain>
    </source>
</reference>
<keyword evidence="2" id="KW-1185">Reference proteome</keyword>
<protein>
    <submittedName>
        <fullName evidence="1">Uncharacterized protein</fullName>
    </submittedName>
</protein>
<evidence type="ECO:0000313" key="1">
    <source>
        <dbReference type="EMBL" id="KAL2049581.1"/>
    </source>
</evidence>
<name>A0ABR4AXP4_9LECA</name>
<dbReference type="EMBL" id="JBHFEH010000061">
    <property type="protein sequence ID" value="KAL2049581.1"/>
    <property type="molecule type" value="Genomic_DNA"/>
</dbReference>
<sequence length="101" mass="11317">MVVREALAQRLIKQQRYYPRPNAKPFCPTLGAQNSGFGRISGMEDIFRQARLSTALSTSTWQAAGTGESAQDEQCFGYAQEYQYPAPQMPDSSSQYKPVYP</sequence>
<organism evidence="1 2">
    <name type="scientific">Lepraria finkii</name>
    <dbReference type="NCBI Taxonomy" id="1340010"/>
    <lineage>
        <taxon>Eukaryota</taxon>
        <taxon>Fungi</taxon>
        <taxon>Dikarya</taxon>
        <taxon>Ascomycota</taxon>
        <taxon>Pezizomycotina</taxon>
        <taxon>Lecanoromycetes</taxon>
        <taxon>OSLEUM clade</taxon>
        <taxon>Lecanoromycetidae</taxon>
        <taxon>Lecanorales</taxon>
        <taxon>Lecanorineae</taxon>
        <taxon>Stereocaulaceae</taxon>
        <taxon>Lepraria</taxon>
    </lineage>
</organism>
<comment type="caution">
    <text evidence="1">The sequence shown here is derived from an EMBL/GenBank/DDBJ whole genome shotgun (WGS) entry which is preliminary data.</text>
</comment>
<gene>
    <name evidence="1" type="ORF">ABVK25_010160</name>
</gene>
<proteinExistence type="predicted"/>
<accession>A0ABR4AXP4</accession>